<protein>
    <submittedName>
        <fullName evidence="9">Protein kinase</fullName>
    </submittedName>
</protein>
<evidence type="ECO:0000259" key="7">
    <source>
        <dbReference type="PROSITE" id="PS50011"/>
    </source>
</evidence>
<proteinExistence type="predicted"/>
<reference evidence="9 10" key="1">
    <citation type="journal article" date="2004" name="Science">
        <title>The genome of the diatom Thalassiosira pseudonana: ecology, evolution, and metabolism.</title>
        <authorList>
            <person name="Armbrust E.V."/>
            <person name="Berges J.A."/>
            <person name="Bowler C."/>
            <person name="Green B.R."/>
            <person name="Martinez D."/>
            <person name="Putnam N.H."/>
            <person name="Zhou S."/>
            <person name="Allen A.E."/>
            <person name="Apt K.E."/>
            <person name="Bechner M."/>
            <person name="Brzezinski M.A."/>
            <person name="Chaal B.K."/>
            <person name="Chiovitti A."/>
            <person name="Davis A.K."/>
            <person name="Demarest M.S."/>
            <person name="Detter J.C."/>
            <person name="Glavina T."/>
            <person name="Goodstein D."/>
            <person name="Hadi M.Z."/>
            <person name="Hellsten U."/>
            <person name="Hildebrand M."/>
            <person name="Jenkins B.D."/>
            <person name="Jurka J."/>
            <person name="Kapitonov V.V."/>
            <person name="Kroger N."/>
            <person name="Lau W.W."/>
            <person name="Lane T.W."/>
            <person name="Larimer F.W."/>
            <person name="Lippmeier J.C."/>
            <person name="Lucas S."/>
            <person name="Medina M."/>
            <person name="Montsant A."/>
            <person name="Obornik M."/>
            <person name="Parker M.S."/>
            <person name="Palenik B."/>
            <person name="Pazour G.J."/>
            <person name="Richardson P.M."/>
            <person name="Rynearson T.A."/>
            <person name="Saito M.A."/>
            <person name="Schwartz D.C."/>
            <person name="Thamatrakoln K."/>
            <person name="Valentin K."/>
            <person name="Vardi A."/>
            <person name="Wilkerson F.P."/>
            <person name="Rokhsar D.S."/>
        </authorList>
    </citation>
    <scope>NUCLEOTIDE SEQUENCE [LARGE SCALE GENOMIC DNA]</scope>
    <source>
        <strain evidence="9 10">CCMP1335</strain>
    </source>
</reference>
<organism evidence="9 10">
    <name type="scientific">Thalassiosira pseudonana</name>
    <name type="common">Marine diatom</name>
    <name type="synonym">Cyclotella nana</name>
    <dbReference type="NCBI Taxonomy" id="35128"/>
    <lineage>
        <taxon>Eukaryota</taxon>
        <taxon>Sar</taxon>
        <taxon>Stramenopiles</taxon>
        <taxon>Ochrophyta</taxon>
        <taxon>Bacillariophyta</taxon>
        <taxon>Coscinodiscophyceae</taxon>
        <taxon>Thalassiosirophycidae</taxon>
        <taxon>Thalassiosirales</taxon>
        <taxon>Thalassiosiraceae</taxon>
        <taxon>Thalassiosira</taxon>
    </lineage>
</organism>
<evidence type="ECO:0000256" key="2">
    <source>
        <dbReference type="ARBA" id="ARBA00022741"/>
    </source>
</evidence>
<evidence type="ECO:0000256" key="3">
    <source>
        <dbReference type="ARBA" id="ARBA00022777"/>
    </source>
</evidence>
<name>B5YNL7_THAPS</name>
<feature type="domain" description="SPX" evidence="8">
    <location>
        <begin position="2"/>
        <end position="151"/>
    </location>
</feature>
<dbReference type="InParanoid" id="B5YNL7"/>
<feature type="compositionally biased region" description="Low complexity" evidence="6">
    <location>
        <begin position="193"/>
        <end position="202"/>
    </location>
</feature>
<dbReference type="GO" id="GO:0005737">
    <property type="term" value="C:cytoplasm"/>
    <property type="evidence" value="ECO:0000318"/>
    <property type="project" value="GO_Central"/>
</dbReference>
<dbReference type="GO" id="GO:0005634">
    <property type="term" value="C:nucleus"/>
    <property type="evidence" value="ECO:0000318"/>
    <property type="project" value="GO_Central"/>
</dbReference>
<evidence type="ECO:0000313" key="10">
    <source>
        <dbReference type="Proteomes" id="UP000001449"/>
    </source>
</evidence>
<dbReference type="PROSITE" id="PS50011">
    <property type="entry name" value="PROTEIN_KINASE_DOM"/>
    <property type="match status" value="1"/>
</dbReference>
<dbReference type="PANTHER" id="PTHR11042:SF136">
    <property type="entry name" value="EIF-2-ALPHA KINASE GCN2"/>
    <property type="match status" value="1"/>
</dbReference>
<dbReference type="Pfam" id="PF03105">
    <property type="entry name" value="SPX"/>
    <property type="match status" value="1"/>
</dbReference>
<dbReference type="InterPro" id="IPR011009">
    <property type="entry name" value="Kinase-like_dom_sf"/>
</dbReference>
<dbReference type="InterPro" id="IPR000719">
    <property type="entry name" value="Prot_kinase_dom"/>
</dbReference>
<accession>B5YNL7</accession>
<dbReference type="PANTHER" id="PTHR11042">
    <property type="entry name" value="EUKARYOTIC TRANSLATION INITIATION FACTOR 2-ALPHA KINASE EIF2-ALPHA KINASE -RELATED"/>
    <property type="match status" value="1"/>
</dbReference>
<dbReference type="SUPFAM" id="SSF56112">
    <property type="entry name" value="Protein kinase-like (PK-like)"/>
    <property type="match status" value="1"/>
</dbReference>
<keyword evidence="1" id="KW-0808">Transferase</keyword>
<dbReference type="PROSITE" id="PS51382">
    <property type="entry name" value="SPX"/>
    <property type="match status" value="1"/>
</dbReference>
<gene>
    <name evidence="9" type="ORF">THAPS_263251</name>
</gene>
<evidence type="ECO:0000313" key="9">
    <source>
        <dbReference type="EMBL" id="ACI64654.1"/>
    </source>
</evidence>
<dbReference type="OMA" id="ESCHICF"/>
<dbReference type="GO" id="GO:0004694">
    <property type="term" value="F:eukaryotic translation initiation factor 2alpha kinase activity"/>
    <property type="evidence" value="ECO:0000318"/>
    <property type="project" value="GO_Central"/>
</dbReference>
<dbReference type="GO" id="GO:0005524">
    <property type="term" value="F:ATP binding"/>
    <property type="evidence" value="ECO:0007669"/>
    <property type="project" value="UniProtKB-KW"/>
</dbReference>
<dbReference type="PaxDb" id="35128-Thaps263251"/>
<keyword evidence="4" id="KW-0067">ATP-binding</keyword>
<sequence>MVQFGKTLNEVVKSDWKCHAVAYMDLKRALRDHFDEDANSVHTDSSYAISEAQKINFFRIYEDSIWRLTNFYDNRLGWAQEECDNLEDAVHGCVDFEGTPLVGDVIARATDFSRDLGLVLEFLELNVTAFSKIMKKFDKRTGSNLREIKLKELKAEYPFLYNGGDLQLFKNKTEAWIKELKNASARSQKKPASKTTPPSTSSENPQESDSSDIVSKKSAKSVTWDGSVKEKVDVAATRSIHKTKESRVLEHMIDSVNEELFIQKLRLPFFDKCPQRNPPPSFLSSEVQLDKELGKGEFCKIYEVKRFNVKESCHICFLHRGFEDPSPEGSESTHVTSASSDFGVHEPAQGVQQKHLPATIKADNPSHTRITSDVSFFSFDYDANISDYDELESDHEDDVYDHETRGFMKDHCLRNGEARYAVKRIRSSLVGQENITDAAIDLAREAQFLAGLSHPNIIKIRGTSNVPGHPKYSIILDRLYDTLEAQMKNILHRDIKPANIGFDIRGDIKIFDFGLAKELKPSQKLGHGEIVPFVFLIALIQMLTAHNSSLH</sequence>
<dbReference type="Proteomes" id="UP000001449">
    <property type="component" value="Chromosome 7"/>
</dbReference>
<feature type="domain" description="Protein kinase" evidence="7">
    <location>
        <begin position="287"/>
        <end position="551"/>
    </location>
</feature>
<feature type="compositionally biased region" description="Polar residues" evidence="6">
    <location>
        <begin position="203"/>
        <end position="213"/>
    </location>
</feature>
<keyword evidence="5" id="KW-0652">Protein synthesis inhibitor</keyword>
<evidence type="ECO:0000256" key="6">
    <source>
        <dbReference type="SAM" id="MobiDB-lite"/>
    </source>
</evidence>
<dbReference type="GeneID" id="7450710"/>
<keyword evidence="2" id="KW-0547">Nucleotide-binding</keyword>
<dbReference type="InterPro" id="IPR004331">
    <property type="entry name" value="SPX_dom"/>
</dbReference>
<keyword evidence="10" id="KW-1185">Reference proteome</keyword>
<reference evidence="9 10" key="2">
    <citation type="journal article" date="2008" name="Nature">
        <title>The Phaeodactylum genome reveals the evolutionary history of diatom genomes.</title>
        <authorList>
            <person name="Bowler C."/>
            <person name="Allen A.E."/>
            <person name="Badger J.H."/>
            <person name="Grimwood J."/>
            <person name="Jabbari K."/>
            <person name="Kuo A."/>
            <person name="Maheswari U."/>
            <person name="Martens C."/>
            <person name="Maumus F."/>
            <person name="Otillar R.P."/>
            <person name="Rayko E."/>
            <person name="Salamov A."/>
            <person name="Vandepoele K."/>
            <person name="Beszteri B."/>
            <person name="Gruber A."/>
            <person name="Heijde M."/>
            <person name="Katinka M."/>
            <person name="Mock T."/>
            <person name="Valentin K."/>
            <person name="Verret F."/>
            <person name="Berges J.A."/>
            <person name="Brownlee C."/>
            <person name="Cadoret J.P."/>
            <person name="Chiovitti A."/>
            <person name="Choi C.J."/>
            <person name="Coesel S."/>
            <person name="De Martino A."/>
            <person name="Detter J.C."/>
            <person name="Durkin C."/>
            <person name="Falciatore A."/>
            <person name="Fournet J."/>
            <person name="Haruta M."/>
            <person name="Huysman M.J."/>
            <person name="Jenkins B.D."/>
            <person name="Jiroutova K."/>
            <person name="Jorgensen R.E."/>
            <person name="Joubert Y."/>
            <person name="Kaplan A."/>
            <person name="Kroger N."/>
            <person name="Kroth P.G."/>
            <person name="La Roche J."/>
            <person name="Lindquist E."/>
            <person name="Lommer M."/>
            <person name="Martin-Jezequel V."/>
            <person name="Lopez P.J."/>
            <person name="Lucas S."/>
            <person name="Mangogna M."/>
            <person name="McGinnis K."/>
            <person name="Medlin L.K."/>
            <person name="Montsant A."/>
            <person name="Oudot-Le Secq M.P."/>
            <person name="Napoli C."/>
            <person name="Obornik M."/>
            <person name="Parker M.S."/>
            <person name="Petit J.L."/>
            <person name="Porcel B.M."/>
            <person name="Poulsen N."/>
            <person name="Robison M."/>
            <person name="Rychlewski L."/>
            <person name="Rynearson T.A."/>
            <person name="Schmutz J."/>
            <person name="Shapiro H."/>
            <person name="Siaut M."/>
            <person name="Stanley M."/>
            <person name="Sussman M.R."/>
            <person name="Taylor A.R."/>
            <person name="Vardi A."/>
            <person name="von Dassow P."/>
            <person name="Vyverman W."/>
            <person name="Willis A."/>
            <person name="Wyrwicz L.S."/>
            <person name="Rokhsar D.S."/>
            <person name="Weissenbach J."/>
            <person name="Armbrust E.V."/>
            <person name="Green B.R."/>
            <person name="Van de Peer Y."/>
            <person name="Grigoriev I.V."/>
        </authorList>
    </citation>
    <scope>NUCLEOTIDE SEQUENCE [LARGE SCALE GENOMIC DNA]</scope>
    <source>
        <strain evidence="9 10">CCMP1335</strain>
    </source>
</reference>
<dbReference type="RefSeq" id="XP_002295937.1">
    <property type="nucleotide sequence ID" value="XM_002295901.1"/>
</dbReference>
<dbReference type="Gene3D" id="1.10.510.10">
    <property type="entry name" value="Transferase(Phosphotransferase) domain 1"/>
    <property type="match status" value="1"/>
</dbReference>
<dbReference type="KEGG" id="tps:THAPS_263251"/>
<evidence type="ECO:0000256" key="5">
    <source>
        <dbReference type="ARBA" id="ARBA00023193"/>
    </source>
</evidence>
<dbReference type="GO" id="GO:0005829">
    <property type="term" value="C:cytosol"/>
    <property type="evidence" value="ECO:0000318"/>
    <property type="project" value="GO_Central"/>
</dbReference>
<dbReference type="eggNOG" id="KOG0192">
    <property type="taxonomic scope" value="Eukaryota"/>
</dbReference>
<keyword evidence="3 9" id="KW-0418">Kinase</keyword>
<dbReference type="CDD" id="cd14447">
    <property type="entry name" value="SPX"/>
    <property type="match status" value="1"/>
</dbReference>
<evidence type="ECO:0000256" key="4">
    <source>
        <dbReference type="ARBA" id="ARBA00022840"/>
    </source>
</evidence>
<dbReference type="HOGENOM" id="CLU_494805_0_0_1"/>
<feature type="region of interest" description="Disordered" evidence="6">
    <location>
        <begin position="182"/>
        <end position="217"/>
    </location>
</feature>
<dbReference type="EMBL" id="CP001160">
    <property type="protein sequence ID" value="ACI64654.1"/>
    <property type="molecule type" value="Genomic_DNA"/>
</dbReference>
<dbReference type="GO" id="GO:0017148">
    <property type="term" value="P:negative regulation of translation"/>
    <property type="evidence" value="ECO:0007669"/>
    <property type="project" value="UniProtKB-KW"/>
</dbReference>
<dbReference type="Pfam" id="PF00069">
    <property type="entry name" value="Pkinase"/>
    <property type="match status" value="1"/>
</dbReference>
<dbReference type="InterPro" id="IPR050339">
    <property type="entry name" value="CC_SR_Kinase"/>
</dbReference>
<evidence type="ECO:0000256" key="1">
    <source>
        <dbReference type="ARBA" id="ARBA00022679"/>
    </source>
</evidence>
<dbReference type="AlphaFoldDB" id="B5YNL7"/>
<evidence type="ECO:0000259" key="8">
    <source>
        <dbReference type="PROSITE" id="PS51382"/>
    </source>
</evidence>